<keyword evidence="6" id="KW-0511">Multifunctional enzyme</keyword>
<evidence type="ECO:0000256" key="1">
    <source>
        <dbReference type="ARBA" id="ARBA00022679"/>
    </source>
</evidence>
<evidence type="ECO:0000259" key="7">
    <source>
        <dbReference type="Pfam" id="PF03710"/>
    </source>
</evidence>
<dbReference type="OrthoDB" id="9759366at2"/>
<accession>A0A0P1N0V4</accession>
<keyword evidence="3" id="KW-0547">Nucleotide-binding</keyword>
<dbReference type="GO" id="GO:0008882">
    <property type="term" value="F:[glutamate-ammonia-ligase] adenylyltransferase activity"/>
    <property type="evidence" value="ECO:0007669"/>
    <property type="project" value="InterPro"/>
</dbReference>
<dbReference type="GO" id="GO:0000820">
    <property type="term" value="P:regulation of glutamine family amino acid metabolic process"/>
    <property type="evidence" value="ECO:0007669"/>
    <property type="project" value="TreeGrafter"/>
</dbReference>
<feature type="domain" description="Glutamate-ammonia ligase adenylyltransferase repeated" evidence="7">
    <location>
        <begin position="96"/>
        <end position="335"/>
    </location>
</feature>
<feature type="domain" description="PII-uridylyltransferase/Glutamine-synthetase adenylyltransferase" evidence="8">
    <location>
        <begin position="862"/>
        <end position="995"/>
    </location>
</feature>
<keyword evidence="4" id="KW-0067">ATP-binding</keyword>
<name>A0A0P1N0V4_9BACT</name>
<dbReference type="GO" id="GO:0016874">
    <property type="term" value="F:ligase activity"/>
    <property type="evidence" value="ECO:0007669"/>
    <property type="project" value="UniProtKB-KW"/>
</dbReference>
<organism evidence="9 10">
    <name type="scientific">Candidatus Chryseopegocella kryptomonas</name>
    <dbReference type="NCBI Taxonomy" id="1633643"/>
    <lineage>
        <taxon>Bacteria</taxon>
        <taxon>Pseudomonadati</taxon>
        <taxon>Candidatus Kryptoniota</taxon>
        <taxon>Candidatus Chryseopegocella</taxon>
    </lineage>
</organism>
<dbReference type="GO" id="GO:0005829">
    <property type="term" value="C:cytosol"/>
    <property type="evidence" value="ECO:0007669"/>
    <property type="project" value="TreeGrafter"/>
</dbReference>
<proteinExistence type="predicted"/>
<dbReference type="SUPFAM" id="SSF81593">
    <property type="entry name" value="Nucleotidyltransferase substrate binding subunit/domain"/>
    <property type="match status" value="2"/>
</dbReference>
<protein>
    <submittedName>
        <fullName evidence="9">Glutamate-ammonia-ligase adenylyltransferase</fullName>
    </submittedName>
</protein>
<keyword evidence="5" id="KW-0460">Magnesium</keyword>
<dbReference type="CDD" id="cd05401">
    <property type="entry name" value="NT_GlnE_GlnD_like"/>
    <property type="match status" value="2"/>
</dbReference>
<dbReference type="PANTHER" id="PTHR30621">
    <property type="entry name" value="GLUTAMINE SYNTHETASE ADENYLYLTRANSFERASE"/>
    <property type="match status" value="1"/>
</dbReference>
<evidence type="ECO:0000313" key="9">
    <source>
        <dbReference type="EMBL" id="CUT02057.1"/>
    </source>
</evidence>
<feature type="domain" description="PII-uridylyltransferase/Glutamine-synthetase adenylyltransferase" evidence="8">
    <location>
        <begin position="354"/>
        <end position="507"/>
    </location>
</feature>
<evidence type="ECO:0000256" key="5">
    <source>
        <dbReference type="ARBA" id="ARBA00022842"/>
    </source>
</evidence>
<evidence type="ECO:0000256" key="3">
    <source>
        <dbReference type="ARBA" id="ARBA00022741"/>
    </source>
</evidence>
<dbReference type="InterPro" id="IPR005190">
    <property type="entry name" value="GlnE_rpt_dom"/>
</dbReference>
<dbReference type="Gene3D" id="1.20.120.330">
    <property type="entry name" value="Nucleotidyltransferases domain 2"/>
    <property type="match status" value="2"/>
</dbReference>
<dbReference type="InterPro" id="IPR043519">
    <property type="entry name" value="NT_sf"/>
</dbReference>
<dbReference type="Proteomes" id="UP000199197">
    <property type="component" value="Unassembled WGS sequence"/>
</dbReference>
<feature type="domain" description="Glutamate-ammonia ligase adenylyltransferase repeated" evidence="7">
    <location>
        <begin position="627"/>
        <end position="836"/>
    </location>
</feature>
<dbReference type="PANTHER" id="PTHR30621:SF0">
    <property type="entry name" value="BIFUNCTIONAL GLUTAMINE SYNTHETASE ADENYLYLTRANSFERASE_ADENYLYL-REMOVING ENZYME"/>
    <property type="match status" value="1"/>
</dbReference>
<keyword evidence="1 9" id="KW-0808">Transferase</keyword>
<dbReference type="Gene3D" id="3.30.460.10">
    <property type="entry name" value="Beta Polymerase, domain 2"/>
    <property type="match status" value="2"/>
</dbReference>
<dbReference type="Pfam" id="PF08335">
    <property type="entry name" value="GlnD_UR_UTase"/>
    <property type="match status" value="2"/>
</dbReference>
<keyword evidence="10" id="KW-1185">Reference proteome</keyword>
<dbReference type="GO" id="GO:0005524">
    <property type="term" value="F:ATP binding"/>
    <property type="evidence" value="ECO:0007669"/>
    <property type="project" value="UniProtKB-KW"/>
</dbReference>
<dbReference type="Pfam" id="PF03710">
    <property type="entry name" value="GlnE"/>
    <property type="match status" value="2"/>
</dbReference>
<dbReference type="SUPFAM" id="SSF81301">
    <property type="entry name" value="Nucleotidyltransferase"/>
    <property type="match status" value="2"/>
</dbReference>
<reference evidence="10" key="1">
    <citation type="submission" date="2015-11" db="EMBL/GenBank/DDBJ databases">
        <authorList>
            <person name="Varghese N."/>
        </authorList>
    </citation>
    <scope>NUCLEOTIDE SEQUENCE [LARGE SCALE GENOMIC DNA]</scope>
    <source>
        <strain evidence="10">JGI-23</strain>
    </source>
</reference>
<dbReference type="InterPro" id="IPR023057">
    <property type="entry name" value="GlnE"/>
</dbReference>
<evidence type="ECO:0000259" key="8">
    <source>
        <dbReference type="Pfam" id="PF08335"/>
    </source>
</evidence>
<dbReference type="AlphaFoldDB" id="A0A0P1N0V4"/>
<evidence type="ECO:0000256" key="4">
    <source>
        <dbReference type="ARBA" id="ARBA00022840"/>
    </source>
</evidence>
<evidence type="ECO:0000256" key="6">
    <source>
        <dbReference type="ARBA" id="ARBA00023268"/>
    </source>
</evidence>
<gene>
    <name evidence="9" type="ORF">JGI23_01169</name>
</gene>
<evidence type="ECO:0000313" key="10">
    <source>
        <dbReference type="Proteomes" id="UP000199197"/>
    </source>
</evidence>
<dbReference type="RefSeq" id="WP_092349874.1">
    <property type="nucleotide sequence ID" value="NZ_CZVW01000011.1"/>
</dbReference>
<dbReference type="EMBL" id="CZVW01000011">
    <property type="protein sequence ID" value="CUT02057.1"/>
    <property type="molecule type" value="Genomic_DNA"/>
</dbReference>
<evidence type="ECO:0000256" key="2">
    <source>
        <dbReference type="ARBA" id="ARBA00022695"/>
    </source>
</evidence>
<keyword evidence="2 9" id="KW-0548">Nucleotidyltransferase</keyword>
<keyword evidence="9" id="KW-0436">Ligase</keyword>
<dbReference type="InterPro" id="IPR013546">
    <property type="entry name" value="PII_UdlTrfase/GS_AdlTrfase"/>
</dbReference>
<sequence length="1001" mass="117365">MSKFNLDPKIQQELKKFSKQSEKAIKIIEEVTDDFINSTFRFDLADSFIENLISSLKHSPNPEQSLNNFTRFIENTFNKTSIYKDLAIYPQMMKILITTFGYSQYFADILVRDPELFRWLTYTDILDRKMTKENYTSEIRNAILPFKSTVKKLNTLRRYKRHEILRIGVRDIFNIADFNETVNSISDLAEAIVEVCLELAIEEIKKKFSAFPETEYVIIALGKLGGKELNYSSDIDLIFVYNQEGEIKTSKGVVSHYEIFNDLVSTLINFLSEKTEEGNLYRVDFRLRPEGSVGSLARSLLGYLTYYEVYGKIWERQMLIKARPIAGNLNFGYEFIKILDSFVYPKSFYENPIEEIAKIKSKIESTATSELNIKLRKGGIRDIEFIVQTLQLLNGGRNPDLKEPNTLKAIEKLATAGFLTQNEAKILSENYIYFRRIEHLLQISQNLQVHTIPSDPNFLTSLAKAMRNYEREKHKLSFPEQIIPDWKIFKRELEDRFESVRKIFDKIFNVQTKPAFLITEIFGEEIDRTKIYKTLDDLNFKDKEKALRNIQFLSKGRLITGEEIFSPIEENSFLKIAPILLGEISKTLIPDITLDNFRKIAEGFRYSKSFYEFIQNDSVRKIILNLSQYSPRFSNLLSLKTYLLETLVSENNLSKHKKTKEILQTLKQTENFKLHDFKFLNELKFLILNLDNLLDIDELAMELTHLADLIFNEIFSKIFDESEKEKIVIIGLGKFGSEEMSFDSDLDIVMITDEINFGRYENLILKCEAMLKILTEIEIEKLYNVDIRLRPEGRNAPILAEINYIKSYFENRAELWEIQAFTRARVINGNPKIWENVKEVLFQKILKLKFNELTAKYLQEMRSKMEKNVKTGEIDIKLSAGGLTDIEFVAQILQMKNFNKTRKIERNTLKALDFLLRNDFINETEYEILTSNYRFYREVEKFLRVSIGTRSNLIPSDSDKLEYLSLCLGYRFVDEFVDSIKKRMRKTRQIFNDLLDKITHR</sequence>